<feature type="region of interest" description="Disordered" evidence="1">
    <location>
        <begin position="103"/>
        <end position="214"/>
    </location>
</feature>
<protein>
    <submittedName>
        <fullName evidence="2">Uncharacterized protein</fullName>
    </submittedName>
</protein>
<feature type="compositionally biased region" description="Low complexity" evidence="1">
    <location>
        <begin position="583"/>
        <end position="613"/>
    </location>
</feature>
<feature type="compositionally biased region" description="Basic and acidic residues" evidence="1">
    <location>
        <begin position="488"/>
        <end position="510"/>
    </location>
</feature>
<proteinExistence type="predicted"/>
<dbReference type="Proteomes" id="UP000622890">
    <property type="component" value="Unassembled WGS sequence"/>
</dbReference>
<sequence>MGDRRNSISKRNLNSSVNANTSASLSPTNTANLPTPASTAESAYDVIRSGVPSGHRRMASAPVTPVVQAQTLSRTDAGLQSPIGKADKPGAAKKLHLTLLPAVSDQSPGAAPSTTPRKPAHGVPVLPLVPSSARGPADIASPFSGAKGAQHSPASPRPSVPPGDLPPQLPTFVPPPADAPPPLSLPGSQGKPDSLSIGMGASTGDIVSGTEAPNDGSLAAQIEQMADDVVTAEVEQMQRKSPSDMAGMAGKENLHRHGKPVYTPVRQFLMTEFEKDKRFIAEVKKQGGLVMQVFAQDPDSMRQKSGNDIGGAANKVNIEAFKPYTQPIFHIVCGERLDYRDSSLSPATKRLLEAIDGKLHAELLKNKKLSLREIEKIRANLFKGILFTRGISPFLLKAHDGDNAEEVKTVKEVNKNWSAAANRNFNLDYKEFAKSFVRHGNENLSGESEELYKARKDEIKAKRAQELMATKRSKNPKARSQPTLPQGEDFRRALQLEKQRHKAEPVRPRDDEGDDSPQGTIDSYRALYAENWTGTEKARFEKFYDSRVKKWMNAHGDDCDIGALESELKAILREFRSRHKESSVQSNSSSSTPSTTNSLPKAAPSSSATPLSPRGAVREKYGIAETAKRQRQREATSEKNLQDFLKRPDCANDFEDERFKQAFVTAAWADFDPDRSAKDAPAILRRVFEEQLVAHFKRYKIPTAQSEEHVGKHPRMKQLDDGIAAWKEAQGDNGRMLNSEVLSSLWMRLENEATMIATFKTVVSNQDKSAIGRFKSFDAVIQRWRKKPENVQKPLTEEVLQKLWSEESPLKSPTSAESGRGVPQSPLSSEAERRAAQERARERMRDQLKEFLKDPANKDFVKQGFERAFLDSAIKLKSTSGLAALTPDKLKQLYTDTQITRYWASRKEAGWPDSVRDAFAIQVRARCFEAGNHVATEEHFEDYRRRAMDNALGEMLNSFLRGRSSLDFMDATEKFSFRKAVSDRLRTWIHNGALGKVHEQIQATYQDKLLEQFMQHKKAEGKGQKLVLLHSYMANWRKQHCDEVLEWDALERIYESLTDTGFLDELTQSSH</sequence>
<feature type="compositionally biased region" description="Polar residues" evidence="1">
    <location>
        <begin position="9"/>
        <end position="41"/>
    </location>
</feature>
<accession>A0A934SPM9</accession>
<feature type="region of interest" description="Disordered" evidence="1">
    <location>
        <begin position="467"/>
        <end position="521"/>
    </location>
</feature>
<dbReference type="AlphaFoldDB" id="A0A934SPM9"/>
<comment type="caution">
    <text evidence="2">The sequence shown here is derived from an EMBL/GenBank/DDBJ whole genome shotgun (WGS) entry which is preliminary data.</text>
</comment>
<feature type="region of interest" description="Disordered" evidence="1">
    <location>
        <begin position="578"/>
        <end position="619"/>
    </location>
</feature>
<dbReference type="EMBL" id="JAEPBG010000001">
    <property type="protein sequence ID" value="MBK4733159.1"/>
    <property type="molecule type" value="Genomic_DNA"/>
</dbReference>
<feature type="region of interest" description="Disordered" evidence="1">
    <location>
        <begin position="1"/>
        <end position="41"/>
    </location>
</feature>
<feature type="compositionally biased region" description="Polar residues" evidence="1">
    <location>
        <begin position="104"/>
        <end position="116"/>
    </location>
</feature>
<evidence type="ECO:0000256" key="1">
    <source>
        <dbReference type="SAM" id="MobiDB-lite"/>
    </source>
</evidence>
<feature type="region of interest" description="Disordered" evidence="1">
    <location>
        <begin position="806"/>
        <end position="842"/>
    </location>
</feature>
<evidence type="ECO:0000313" key="3">
    <source>
        <dbReference type="Proteomes" id="UP000622890"/>
    </source>
</evidence>
<feature type="compositionally biased region" description="Pro residues" evidence="1">
    <location>
        <begin position="155"/>
        <end position="184"/>
    </location>
</feature>
<gene>
    <name evidence="2" type="ORF">JJB74_00820</name>
</gene>
<name>A0A934SPM9_9BURK</name>
<evidence type="ECO:0000313" key="2">
    <source>
        <dbReference type="EMBL" id="MBK4733159.1"/>
    </source>
</evidence>
<reference evidence="2" key="1">
    <citation type="submission" date="2021-01" db="EMBL/GenBank/DDBJ databases">
        <title>Genome sequence of strain Noviherbaspirillum sp. DKR-6.</title>
        <authorList>
            <person name="Chaudhary D.K."/>
        </authorList>
    </citation>
    <scope>NUCLEOTIDE SEQUENCE</scope>
    <source>
        <strain evidence="2">DKR-6</strain>
    </source>
</reference>
<organism evidence="2 3">
    <name type="scientific">Noviherbaspirillum pedocola</name>
    <dbReference type="NCBI Taxonomy" id="2801341"/>
    <lineage>
        <taxon>Bacteria</taxon>
        <taxon>Pseudomonadati</taxon>
        <taxon>Pseudomonadota</taxon>
        <taxon>Betaproteobacteria</taxon>
        <taxon>Burkholderiales</taxon>
        <taxon>Oxalobacteraceae</taxon>
        <taxon>Noviherbaspirillum</taxon>
    </lineage>
</organism>
<feature type="compositionally biased region" description="Basic and acidic residues" evidence="1">
    <location>
        <begin position="830"/>
        <end position="842"/>
    </location>
</feature>
<keyword evidence="3" id="KW-1185">Reference proteome</keyword>
<dbReference type="RefSeq" id="WP_200589705.1">
    <property type="nucleotide sequence ID" value="NZ_JAEPBG010000001.1"/>
</dbReference>